<dbReference type="SUPFAM" id="SSF52172">
    <property type="entry name" value="CheY-like"/>
    <property type="match status" value="1"/>
</dbReference>
<keyword evidence="2" id="KW-0902">Two-component regulatory system</keyword>
<dbReference type="GO" id="GO:0032993">
    <property type="term" value="C:protein-DNA complex"/>
    <property type="evidence" value="ECO:0007669"/>
    <property type="project" value="TreeGrafter"/>
</dbReference>
<keyword evidence="3" id="KW-0805">Transcription regulation</keyword>
<evidence type="ECO:0000313" key="10">
    <source>
        <dbReference type="EMBL" id="BDU50210.1"/>
    </source>
</evidence>
<organism evidence="10 11">
    <name type="scientific">Haliovirga abyssi</name>
    <dbReference type="NCBI Taxonomy" id="2996794"/>
    <lineage>
        <taxon>Bacteria</taxon>
        <taxon>Fusobacteriati</taxon>
        <taxon>Fusobacteriota</taxon>
        <taxon>Fusobacteriia</taxon>
        <taxon>Fusobacteriales</taxon>
        <taxon>Haliovirgaceae</taxon>
        <taxon>Haliovirga</taxon>
    </lineage>
</organism>
<dbReference type="InterPro" id="IPR011006">
    <property type="entry name" value="CheY-like_superfamily"/>
</dbReference>
<accession>A0AAU9DXT9</accession>
<reference evidence="10 11" key="1">
    <citation type="submission" date="2022-11" db="EMBL/GenBank/DDBJ databases">
        <title>Haliovirga abyssi gen. nov., sp. nov., a mesophilic fermentative bacterium isolated from the Iheya North hydrothermal field and the proposal of Haliovirgaceae fam. nov.</title>
        <authorList>
            <person name="Miyazaki U."/>
            <person name="Tame A."/>
            <person name="Miyazaki J."/>
            <person name="Takai K."/>
            <person name="Sawayama S."/>
            <person name="Kitajima M."/>
            <person name="Okamoto A."/>
            <person name="Nakagawa S."/>
        </authorList>
    </citation>
    <scope>NUCLEOTIDE SEQUENCE [LARGE SCALE GENOMIC DNA]</scope>
    <source>
        <strain evidence="10 11">IC12</strain>
    </source>
</reference>
<dbReference type="GO" id="GO:0000976">
    <property type="term" value="F:transcription cis-regulatory region binding"/>
    <property type="evidence" value="ECO:0007669"/>
    <property type="project" value="TreeGrafter"/>
</dbReference>
<dbReference type="SMART" id="SM00862">
    <property type="entry name" value="Trans_reg_C"/>
    <property type="match status" value="1"/>
</dbReference>
<evidence type="ECO:0000259" key="9">
    <source>
        <dbReference type="PROSITE" id="PS51755"/>
    </source>
</evidence>
<dbReference type="Gene3D" id="3.40.50.2300">
    <property type="match status" value="1"/>
</dbReference>
<dbReference type="KEGG" id="haby:HLVA_07790"/>
<dbReference type="EMBL" id="AP027059">
    <property type="protein sequence ID" value="BDU50210.1"/>
    <property type="molecule type" value="Genomic_DNA"/>
</dbReference>
<sequence>MRILVVEDEKNIAEYLKKGLQESGYVVDTVFDGEEAVYMASIYEYDLILLDVMIPKLDGVGVIKELRKNKNSSYVIMVTAKDKIEDRVKGLDAGADDYITKPFAFAELLARIRAVLRRGSDDKENILKVKNLEMDLVKREVKREGKLIELTSREFSLLEYFLRNKNMVLTRIMISERVWDIDFITETNVVDVYINHLRKKIDNNFKDKLIHTIRGVGYILKD</sequence>
<dbReference type="FunFam" id="1.10.10.10:FF:000005">
    <property type="entry name" value="Two-component system response regulator"/>
    <property type="match status" value="1"/>
</dbReference>
<dbReference type="GO" id="GO:0000156">
    <property type="term" value="F:phosphorelay response regulator activity"/>
    <property type="evidence" value="ECO:0007669"/>
    <property type="project" value="TreeGrafter"/>
</dbReference>
<dbReference type="GO" id="GO:0006355">
    <property type="term" value="P:regulation of DNA-templated transcription"/>
    <property type="evidence" value="ECO:0007669"/>
    <property type="project" value="InterPro"/>
</dbReference>
<dbReference type="InterPro" id="IPR001789">
    <property type="entry name" value="Sig_transdc_resp-reg_receiver"/>
</dbReference>
<protein>
    <submittedName>
        <fullName evidence="10">DNA-binding response regulator</fullName>
    </submittedName>
</protein>
<feature type="domain" description="OmpR/PhoB-type" evidence="9">
    <location>
        <begin position="124"/>
        <end position="222"/>
    </location>
</feature>
<name>A0AAU9DXT9_9FUSO</name>
<keyword evidence="1 6" id="KW-0597">Phosphoprotein</keyword>
<gene>
    <name evidence="10" type="ORF">HLVA_07790</name>
</gene>
<dbReference type="PANTHER" id="PTHR48111">
    <property type="entry name" value="REGULATOR OF RPOS"/>
    <property type="match status" value="1"/>
</dbReference>
<dbReference type="CDD" id="cd00383">
    <property type="entry name" value="trans_reg_C"/>
    <property type="match status" value="1"/>
</dbReference>
<dbReference type="Gene3D" id="1.10.10.10">
    <property type="entry name" value="Winged helix-like DNA-binding domain superfamily/Winged helix DNA-binding domain"/>
    <property type="match status" value="1"/>
</dbReference>
<evidence type="ECO:0000259" key="8">
    <source>
        <dbReference type="PROSITE" id="PS50110"/>
    </source>
</evidence>
<proteinExistence type="predicted"/>
<evidence type="ECO:0000256" key="7">
    <source>
        <dbReference type="PROSITE-ProRule" id="PRU01091"/>
    </source>
</evidence>
<feature type="modified residue" description="4-aspartylphosphate" evidence="6">
    <location>
        <position position="51"/>
    </location>
</feature>
<dbReference type="PROSITE" id="PS50110">
    <property type="entry name" value="RESPONSE_REGULATORY"/>
    <property type="match status" value="1"/>
</dbReference>
<feature type="DNA-binding region" description="OmpR/PhoB-type" evidence="7">
    <location>
        <begin position="124"/>
        <end position="222"/>
    </location>
</feature>
<dbReference type="PANTHER" id="PTHR48111:SF22">
    <property type="entry name" value="REGULATOR OF RPOS"/>
    <property type="match status" value="1"/>
</dbReference>
<dbReference type="PROSITE" id="PS51755">
    <property type="entry name" value="OMPR_PHOB"/>
    <property type="match status" value="1"/>
</dbReference>
<evidence type="ECO:0000256" key="4">
    <source>
        <dbReference type="ARBA" id="ARBA00023125"/>
    </source>
</evidence>
<dbReference type="RefSeq" id="WP_307905142.1">
    <property type="nucleotide sequence ID" value="NZ_AP027059.1"/>
</dbReference>
<evidence type="ECO:0000256" key="5">
    <source>
        <dbReference type="ARBA" id="ARBA00023163"/>
    </source>
</evidence>
<feature type="domain" description="Response regulatory" evidence="8">
    <location>
        <begin position="2"/>
        <end position="116"/>
    </location>
</feature>
<evidence type="ECO:0000313" key="11">
    <source>
        <dbReference type="Proteomes" id="UP001321582"/>
    </source>
</evidence>
<evidence type="ECO:0000256" key="1">
    <source>
        <dbReference type="ARBA" id="ARBA00022553"/>
    </source>
</evidence>
<dbReference type="GO" id="GO:0005829">
    <property type="term" value="C:cytosol"/>
    <property type="evidence" value="ECO:0007669"/>
    <property type="project" value="TreeGrafter"/>
</dbReference>
<dbReference type="InterPro" id="IPR039420">
    <property type="entry name" value="WalR-like"/>
</dbReference>
<dbReference type="InterPro" id="IPR001867">
    <property type="entry name" value="OmpR/PhoB-type_DNA-bd"/>
</dbReference>
<keyword evidence="4 7" id="KW-0238">DNA-binding</keyword>
<dbReference type="Pfam" id="PF00486">
    <property type="entry name" value="Trans_reg_C"/>
    <property type="match status" value="1"/>
</dbReference>
<evidence type="ECO:0000256" key="2">
    <source>
        <dbReference type="ARBA" id="ARBA00023012"/>
    </source>
</evidence>
<dbReference type="InterPro" id="IPR036388">
    <property type="entry name" value="WH-like_DNA-bd_sf"/>
</dbReference>
<dbReference type="SMART" id="SM00448">
    <property type="entry name" value="REC"/>
    <property type="match status" value="1"/>
</dbReference>
<dbReference type="Gene3D" id="6.10.250.690">
    <property type="match status" value="1"/>
</dbReference>
<evidence type="ECO:0000256" key="6">
    <source>
        <dbReference type="PROSITE-ProRule" id="PRU00169"/>
    </source>
</evidence>
<dbReference type="Proteomes" id="UP001321582">
    <property type="component" value="Chromosome"/>
</dbReference>
<dbReference type="Pfam" id="PF00072">
    <property type="entry name" value="Response_reg"/>
    <property type="match status" value="1"/>
</dbReference>
<keyword evidence="5" id="KW-0804">Transcription</keyword>
<evidence type="ECO:0000256" key="3">
    <source>
        <dbReference type="ARBA" id="ARBA00023015"/>
    </source>
</evidence>
<keyword evidence="11" id="KW-1185">Reference proteome</keyword>
<dbReference type="AlphaFoldDB" id="A0AAU9DXT9"/>
<dbReference type="FunFam" id="3.40.50.2300:FF:000001">
    <property type="entry name" value="DNA-binding response regulator PhoB"/>
    <property type="match status" value="1"/>
</dbReference>